<organism evidence="1 2">
    <name type="scientific">Eshraghiella crossota DSM 2876</name>
    <dbReference type="NCBI Taxonomy" id="511680"/>
    <lineage>
        <taxon>Bacteria</taxon>
        <taxon>Bacillati</taxon>
        <taxon>Bacillota</taxon>
        <taxon>Clostridia</taxon>
        <taxon>Lachnospirales</taxon>
        <taxon>Lachnospiraceae</taxon>
        <taxon>Eshraghiella</taxon>
    </lineage>
</organism>
<dbReference type="AlphaFoldDB" id="D4S0N6"/>
<evidence type="ECO:0000313" key="2">
    <source>
        <dbReference type="Proteomes" id="UP000006238"/>
    </source>
</evidence>
<gene>
    <name evidence="1" type="ORF">BUTYVIB_01655</name>
</gene>
<accession>D4S0N6</accession>
<reference evidence="1 2" key="1">
    <citation type="submission" date="2010-02" db="EMBL/GenBank/DDBJ databases">
        <authorList>
            <person name="Weinstock G."/>
            <person name="Sodergren E."/>
            <person name="Clifton S."/>
            <person name="Fulton L."/>
            <person name="Fulton B."/>
            <person name="Courtney L."/>
            <person name="Fronick C."/>
            <person name="Harrison M."/>
            <person name="Strong C."/>
            <person name="Farmer C."/>
            <person name="Delahaunty K."/>
            <person name="Markovic C."/>
            <person name="Hall O."/>
            <person name="Minx P."/>
            <person name="Tomlinson C."/>
            <person name="Mitreva M."/>
            <person name="Nelson J."/>
            <person name="Hou S."/>
            <person name="Wollam A."/>
            <person name="Pepin K.H."/>
            <person name="Johnson M."/>
            <person name="Bhonagiri V."/>
            <person name="Zhang X."/>
            <person name="Suruliraj S."/>
            <person name="Warren W."/>
            <person name="Chinwalla A."/>
            <person name="Mardis E.R."/>
            <person name="Wilson R.K."/>
        </authorList>
    </citation>
    <scope>NUCLEOTIDE SEQUENCE [LARGE SCALE GENOMIC DNA]</scope>
    <source>
        <strain evidence="1 2">DSM 2876</strain>
    </source>
</reference>
<comment type="caution">
    <text evidence="1">The sequence shown here is derived from an EMBL/GenBank/DDBJ whole genome shotgun (WGS) entry which is preliminary data.</text>
</comment>
<dbReference type="EMBL" id="ABWN01000030">
    <property type="protein sequence ID" value="EFF68384.1"/>
    <property type="molecule type" value="Genomic_DNA"/>
</dbReference>
<dbReference type="InterPro" id="IPR018247">
    <property type="entry name" value="EF_Hand_1_Ca_BS"/>
</dbReference>
<dbReference type="Proteomes" id="UP000006238">
    <property type="component" value="Unassembled WGS sequence"/>
</dbReference>
<keyword evidence="2" id="KW-1185">Reference proteome</keyword>
<dbReference type="PROSITE" id="PS00018">
    <property type="entry name" value="EF_HAND_1"/>
    <property type="match status" value="1"/>
</dbReference>
<protein>
    <recommendedName>
        <fullName evidence="3">Uroporphyrin-III methyltransferase</fullName>
    </recommendedName>
</protein>
<dbReference type="RefSeq" id="WP_005603380.1">
    <property type="nucleotide sequence ID" value="NZ_GG663524.1"/>
</dbReference>
<dbReference type="HOGENOM" id="CLU_2537539_0_0_9"/>
<evidence type="ECO:0000313" key="1">
    <source>
        <dbReference type="EMBL" id="EFF68384.1"/>
    </source>
</evidence>
<evidence type="ECO:0008006" key="3">
    <source>
        <dbReference type="Google" id="ProtNLM"/>
    </source>
</evidence>
<dbReference type="GeneID" id="98918120"/>
<proteinExistence type="predicted"/>
<sequence>MLGTDGRLYDSDFDFDEDGKLNAYEYSVMDDLVFGHEDACTSDETELEDDLLLAGLNEIELECMDADERREALEDAGLDPDDYDFD</sequence>
<dbReference type="STRING" id="45851.BHV86_09525"/>
<name>D4S0N6_9FIRM</name>